<sequence length="222" mass="24830">MDSVSISAASASTHKDPVTGEPAIQDRDPIDELLAMGVAPRLLISHQLVCMDWLAVHRRDRFCLCYYGSAGAVVTEMVGADQLLTRAQEIGWRPVEDPMGPGAGCHLFEEASYNLRRGIHWYASAYDDTDEMLPLGFPEVALIAGRERQRRRDAAADRRFKRTQQETAKRAREKARRSLERLAEDLLRNPPADGPELRTMAQARRAARDLVNDTIAHLSGPR</sequence>
<organism evidence="2 3">
    <name type="scientific">Stenotrophomonas geniculata N1</name>
    <dbReference type="NCBI Taxonomy" id="1167641"/>
    <lineage>
        <taxon>Bacteria</taxon>
        <taxon>Pseudomonadati</taxon>
        <taxon>Pseudomonadota</taxon>
        <taxon>Gammaproteobacteria</taxon>
        <taxon>Lysobacterales</taxon>
        <taxon>Lysobacteraceae</taxon>
        <taxon>Stenotrophomonas</taxon>
    </lineage>
</organism>
<feature type="compositionally biased region" description="Basic and acidic residues" evidence="1">
    <location>
        <begin position="13"/>
        <end position="24"/>
    </location>
</feature>
<name>A0A0L8A5D8_9GAMM</name>
<dbReference type="EMBL" id="AJLO02000041">
    <property type="protein sequence ID" value="KOE97588.1"/>
    <property type="molecule type" value="Genomic_DNA"/>
</dbReference>
<feature type="compositionally biased region" description="Polar residues" evidence="1">
    <location>
        <begin position="1"/>
        <end position="12"/>
    </location>
</feature>
<dbReference type="Proteomes" id="UP000036890">
    <property type="component" value="Unassembled WGS sequence"/>
</dbReference>
<comment type="caution">
    <text evidence="2">The sequence shown here is derived from an EMBL/GenBank/DDBJ whole genome shotgun (WGS) entry which is preliminary data.</text>
</comment>
<evidence type="ECO:0000256" key="1">
    <source>
        <dbReference type="SAM" id="MobiDB-lite"/>
    </source>
</evidence>
<reference evidence="2 3" key="1">
    <citation type="journal article" date="2012" name="J. Bacteriol.">
        <title>Genome sequence of a novel nicotine-degrading strain, Pseudomonas geniculata N1.</title>
        <authorList>
            <person name="Tang H."/>
            <person name="Yu H."/>
            <person name="Tai C."/>
            <person name="Huang K."/>
            <person name="Liu Y."/>
            <person name="Wang L."/>
            <person name="Yao Y."/>
            <person name="Wu G."/>
            <person name="Xu P."/>
        </authorList>
    </citation>
    <scope>NUCLEOTIDE SEQUENCE [LARGE SCALE GENOMIC DNA]</scope>
    <source>
        <strain evidence="2 3">N1</strain>
    </source>
</reference>
<dbReference type="AlphaFoldDB" id="A0A0L8A5D8"/>
<evidence type="ECO:0000313" key="2">
    <source>
        <dbReference type="EMBL" id="KOE97588.1"/>
    </source>
</evidence>
<feature type="region of interest" description="Disordered" evidence="1">
    <location>
        <begin position="1"/>
        <end position="24"/>
    </location>
</feature>
<protein>
    <submittedName>
        <fullName evidence="2">Uncharacterized protein</fullName>
    </submittedName>
</protein>
<feature type="region of interest" description="Disordered" evidence="1">
    <location>
        <begin position="153"/>
        <end position="175"/>
    </location>
</feature>
<proteinExistence type="predicted"/>
<accession>A0A0L8A5D8</accession>
<gene>
    <name evidence="2" type="ORF">W7K_19080</name>
</gene>
<evidence type="ECO:0000313" key="3">
    <source>
        <dbReference type="Proteomes" id="UP000036890"/>
    </source>
</evidence>